<gene>
    <name evidence="1" type="ORF">EEJ42_08895</name>
</gene>
<dbReference type="RefSeq" id="WP_123099428.1">
    <property type="nucleotide sequence ID" value="NZ_RIBZ01000113.1"/>
</dbReference>
<dbReference type="Proteomes" id="UP000275401">
    <property type="component" value="Unassembled WGS sequence"/>
</dbReference>
<dbReference type="EMBL" id="RIBZ01000113">
    <property type="protein sequence ID" value="RNG31354.1"/>
    <property type="molecule type" value="Genomic_DNA"/>
</dbReference>
<keyword evidence="2" id="KW-1185">Reference proteome</keyword>
<sequence>MSRTMDRIRREAIEQYGDAPATPAEALDHVLAMFADAPDDWMVLEATKGLYGDGVRTGLTMGDLRDLHAALT</sequence>
<organism evidence="1 2">
    <name type="scientific">Streptomyces botrytidirepellens</name>
    <dbReference type="NCBI Taxonomy" id="2486417"/>
    <lineage>
        <taxon>Bacteria</taxon>
        <taxon>Bacillati</taxon>
        <taxon>Actinomycetota</taxon>
        <taxon>Actinomycetes</taxon>
        <taxon>Kitasatosporales</taxon>
        <taxon>Streptomycetaceae</taxon>
        <taxon>Streptomyces</taxon>
    </lineage>
</organism>
<evidence type="ECO:0000313" key="2">
    <source>
        <dbReference type="Proteomes" id="UP000275401"/>
    </source>
</evidence>
<dbReference type="AlphaFoldDB" id="A0A3M8WPC3"/>
<protein>
    <submittedName>
        <fullName evidence="1">Uncharacterized protein</fullName>
    </submittedName>
</protein>
<proteinExistence type="predicted"/>
<comment type="caution">
    <text evidence="1">The sequence shown here is derived from an EMBL/GenBank/DDBJ whole genome shotgun (WGS) entry which is preliminary data.</text>
</comment>
<evidence type="ECO:0000313" key="1">
    <source>
        <dbReference type="EMBL" id="RNG31354.1"/>
    </source>
</evidence>
<name>A0A3M8WPC3_9ACTN</name>
<reference evidence="1 2" key="1">
    <citation type="submission" date="2018-11" db="EMBL/GenBank/DDBJ databases">
        <title>The Potential of Streptomyces as Biocontrol Agents against the Tomato grey mould, Botrytis cinerea (Gray mold) Frontiers in Microbiology.</title>
        <authorList>
            <person name="Li D."/>
        </authorList>
    </citation>
    <scope>NUCLEOTIDE SEQUENCE [LARGE SCALE GENOMIC DNA]</scope>
    <source>
        <strain evidence="1 2">NEAU-LD23</strain>
    </source>
</reference>
<accession>A0A3M8WPC3</accession>